<comment type="subcellular location">
    <subcellularLocation>
        <location evidence="3">Cytoplasm</location>
    </subcellularLocation>
</comment>
<evidence type="ECO:0000313" key="7">
    <source>
        <dbReference type="Proteomes" id="UP000177979"/>
    </source>
</evidence>
<sequence>MEQHPLIAKLHTNLDKVLEVVAGDMATIRTGRAKPDLVSGIEVLAYGQRMKLFELASVSAPDPSTIVIAPWDKSVLKDVEKAILLSELSLTPNVSSDIIRINIPPLTAERRNDFVKLLHQKVESGRVMARQVRLEIKAEIDRLKDSAGVSEDDIDRLLEQLQKVLDEYMGKIEAMGKKKEEEITSFGS</sequence>
<dbReference type="Pfam" id="PF01765">
    <property type="entry name" value="RRF"/>
    <property type="match status" value="1"/>
</dbReference>
<dbReference type="AlphaFoldDB" id="A0A1F5EVY4"/>
<dbReference type="EMBL" id="MFAG01000036">
    <property type="protein sequence ID" value="OGD71314.1"/>
    <property type="molecule type" value="Genomic_DNA"/>
</dbReference>
<evidence type="ECO:0000256" key="3">
    <source>
        <dbReference type="HAMAP-Rule" id="MF_00040"/>
    </source>
</evidence>
<dbReference type="FunFam" id="3.30.1360.40:FF:000001">
    <property type="entry name" value="Ribosome-recycling factor"/>
    <property type="match status" value="1"/>
</dbReference>
<keyword evidence="2 3" id="KW-0648">Protein biosynthesis</keyword>
<dbReference type="GO" id="GO:0043023">
    <property type="term" value="F:ribosomal large subunit binding"/>
    <property type="evidence" value="ECO:0007669"/>
    <property type="project" value="TreeGrafter"/>
</dbReference>
<dbReference type="InterPro" id="IPR002661">
    <property type="entry name" value="Ribosome_recyc_fac"/>
</dbReference>
<keyword evidence="3" id="KW-0963">Cytoplasm</keyword>
<dbReference type="Gene3D" id="3.30.1360.40">
    <property type="match status" value="1"/>
</dbReference>
<dbReference type="Proteomes" id="UP000177979">
    <property type="component" value="Unassembled WGS sequence"/>
</dbReference>
<dbReference type="GO" id="GO:0006415">
    <property type="term" value="P:translational termination"/>
    <property type="evidence" value="ECO:0007669"/>
    <property type="project" value="UniProtKB-UniRule"/>
</dbReference>
<dbReference type="InterPro" id="IPR023584">
    <property type="entry name" value="Ribosome_recyc_fac_dom"/>
</dbReference>
<dbReference type="STRING" id="1817722.A2703_03385"/>
<dbReference type="GO" id="GO:0005737">
    <property type="term" value="C:cytoplasm"/>
    <property type="evidence" value="ECO:0007669"/>
    <property type="project" value="UniProtKB-SubCell"/>
</dbReference>
<organism evidence="6 7">
    <name type="scientific">Candidatus Collierbacteria bacterium RIFCSPHIGHO2_01_FULL_50_25</name>
    <dbReference type="NCBI Taxonomy" id="1817722"/>
    <lineage>
        <taxon>Bacteria</taxon>
        <taxon>Candidatus Collieribacteriota</taxon>
    </lineage>
</organism>
<dbReference type="InterPro" id="IPR036191">
    <property type="entry name" value="RRF_sf"/>
</dbReference>
<dbReference type="Gene3D" id="1.10.132.20">
    <property type="entry name" value="Ribosome-recycling factor"/>
    <property type="match status" value="1"/>
</dbReference>
<evidence type="ECO:0000256" key="1">
    <source>
        <dbReference type="ARBA" id="ARBA00005912"/>
    </source>
</evidence>
<keyword evidence="4" id="KW-0175">Coiled coil</keyword>
<dbReference type="PANTHER" id="PTHR20982">
    <property type="entry name" value="RIBOSOME RECYCLING FACTOR"/>
    <property type="match status" value="1"/>
</dbReference>
<comment type="function">
    <text evidence="3">Responsible for the release of ribosomes from messenger RNA at the termination of protein biosynthesis. May increase the efficiency of translation by recycling ribosomes from one round of translation to another.</text>
</comment>
<protein>
    <recommendedName>
        <fullName evidence="3">Ribosome-recycling factor</fullName>
        <shortName evidence="3">RRF</shortName>
    </recommendedName>
    <alternativeName>
        <fullName evidence="3">Ribosome-releasing factor</fullName>
    </alternativeName>
</protein>
<evidence type="ECO:0000256" key="4">
    <source>
        <dbReference type="SAM" id="Coils"/>
    </source>
</evidence>
<comment type="caution">
    <text evidence="6">The sequence shown here is derived from an EMBL/GenBank/DDBJ whole genome shotgun (WGS) entry which is preliminary data.</text>
</comment>
<feature type="domain" description="Ribosome recycling factor" evidence="5">
    <location>
        <begin position="24"/>
        <end position="183"/>
    </location>
</feature>
<evidence type="ECO:0000259" key="5">
    <source>
        <dbReference type="Pfam" id="PF01765"/>
    </source>
</evidence>
<accession>A0A1F5EVY4</accession>
<reference evidence="6 7" key="1">
    <citation type="journal article" date="2016" name="Nat. Commun.">
        <title>Thousands of microbial genomes shed light on interconnected biogeochemical processes in an aquifer system.</title>
        <authorList>
            <person name="Anantharaman K."/>
            <person name="Brown C.T."/>
            <person name="Hug L.A."/>
            <person name="Sharon I."/>
            <person name="Castelle C.J."/>
            <person name="Probst A.J."/>
            <person name="Thomas B.C."/>
            <person name="Singh A."/>
            <person name="Wilkins M.J."/>
            <person name="Karaoz U."/>
            <person name="Brodie E.L."/>
            <person name="Williams K.H."/>
            <person name="Hubbard S.S."/>
            <person name="Banfield J.F."/>
        </authorList>
    </citation>
    <scope>NUCLEOTIDE SEQUENCE [LARGE SCALE GENOMIC DNA]</scope>
</reference>
<dbReference type="PANTHER" id="PTHR20982:SF3">
    <property type="entry name" value="MITOCHONDRIAL RIBOSOME RECYCLING FACTOR PSEUDO 1"/>
    <property type="match status" value="1"/>
</dbReference>
<evidence type="ECO:0000256" key="2">
    <source>
        <dbReference type="ARBA" id="ARBA00022917"/>
    </source>
</evidence>
<feature type="coiled-coil region" evidence="4">
    <location>
        <begin position="140"/>
        <end position="178"/>
    </location>
</feature>
<name>A0A1F5EVY4_9BACT</name>
<dbReference type="HAMAP" id="MF_00040">
    <property type="entry name" value="RRF"/>
    <property type="match status" value="1"/>
</dbReference>
<dbReference type="NCBIfam" id="TIGR00496">
    <property type="entry name" value="frr"/>
    <property type="match status" value="1"/>
</dbReference>
<evidence type="ECO:0000313" key="6">
    <source>
        <dbReference type="EMBL" id="OGD71314.1"/>
    </source>
</evidence>
<proteinExistence type="inferred from homology"/>
<dbReference type="SUPFAM" id="SSF55194">
    <property type="entry name" value="Ribosome recycling factor, RRF"/>
    <property type="match status" value="1"/>
</dbReference>
<gene>
    <name evidence="3" type="primary">frr</name>
    <name evidence="6" type="ORF">A2703_03385</name>
</gene>
<comment type="similarity">
    <text evidence="1 3">Belongs to the RRF family.</text>
</comment>
<dbReference type="CDD" id="cd00520">
    <property type="entry name" value="RRF"/>
    <property type="match status" value="1"/>
</dbReference>